<dbReference type="InterPro" id="IPR009363">
    <property type="entry name" value="Phage_Mu_Gp16"/>
</dbReference>
<sequence length="151" mass="16468">MTPNRKASGITPAQNKKIHALKNALGLDDAVYREILAGFGVSTSRALTFSGGEELIERLERDALAIGAWRKIPSKKIGTGYREGFATPKQLDMIAALWAEVSTAPPDKREGALRKFVTRQAKVTDLRFLRAGDASRVICALKAMNRQAGDE</sequence>
<dbReference type="RefSeq" id="WP_092056578.1">
    <property type="nucleotide sequence ID" value="NZ_FOJJ01000022.1"/>
</dbReference>
<dbReference type="Pfam" id="PF06252">
    <property type="entry name" value="GemA"/>
    <property type="match status" value="1"/>
</dbReference>
<protein>
    <submittedName>
        <fullName evidence="1">Regulatory protein GemA</fullName>
    </submittedName>
</protein>
<comment type="caution">
    <text evidence="1">The sequence shown here is derived from an EMBL/GenBank/DDBJ whole genome shotgun (WGS) entry which is preliminary data.</text>
</comment>
<organism evidence="1 2">
    <name type="scientific">Trichloromonas acetexigens</name>
    <dbReference type="NCBI Taxonomy" id="38815"/>
    <lineage>
        <taxon>Bacteria</taxon>
        <taxon>Pseudomonadati</taxon>
        <taxon>Thermodesulfobacteriota</taxon>
        <taxon>Desulfuromonadia</taxon>
        <taxon>Desulfuromonadales</taxon>
        <taxon>Trichloromonadaceae</taxon>
        <taxon>Trichloromonas</taxon>
    </lineage>
</organism>
<keyword evidence="2" id="KW-1185">Reference proteome</keyword>
<evidence type="ECO:0000313" key="1">
    <source>
        <dbReference type="EMBL" id="TRO77516.1"/>
    </source>
</evidence>
<dbReference type="OrthoDB" id="5405647at2"/>
<accession>A0A550J2U0</accession>
<dbReference type="EMBL" id="VJVV01000029">
    <property type="protein sequence ID" value="TRO77516.1"/>
    <property type="molecule type" value="Genomic_DNA"/>
</dbReference>
<proteinExistence type="predicted"/>
<evidence type="ECO:0000313" key="2">
    <source>
        <dbReference type="Proteomes" id="UP000317155"/>
    </source>
</evidence>
<dbReference type="Proteomes" id="UP000317155">
    <property type="component" value="Unassembled WGS sequence"/>
</dbReference>
<name>A0A550J2U0_9BACT</name>
<reference evidence="1 2" key="1">
    <citation type="submission" date="2019-07" db="EMBL/GenBank/DDBJ databases">
        <title>Insights of Desulfuromonas acetexigens electromicrobiology.</title>
        <authorList>
            <person name="Katuri K."/>
            <person name="Sapireddy V."/>
            <person name="Shaw D.R."/>
            <person name="Saikaly P."/>
        </authorList>
    </citation>
    <scope>NUCLEOTIDE SEQUENCE [LARGE SCALE GENOMIC DNA]</scope>
    <source>
        <strain evidence="1 2">2873</strain>
    </source>
</reference>
<gene>
    <name evidence="1" type="ORF">FL622_17165</name>
</gene>
<dbReference type="AlphaFoldDB" id="A0A550J2U0"/>